<evidence type="ECO:0000256" key="6">
    <source>
        <dbReference type="SAM" id="Coils"/>
    </source>
</evidence>
<evidence type="ECO:0000256" key="4">
    <source>
        <dbReference type="ARBA" id="ARBA00023186"/>
    </source>
</evidence>
<reference evidence="7" key="2">
    <citation type="journal article" date="2021" name="PeerJ">
        <title>Extensive microbial diversity within the chicken gut microbiome revealed by metagenomics and culture.</title>
        <authorList>
            <person name="Gilroy R."/>
            <person name="Ravi A."/>
            <person name="Getino M."/>
            <person name="Pursley I."/>
            <person name="Horton D.L."/>
            <person name="Alikhan N.F."/>
            <person name="Baker D."/>
            <person name="Gharbi K."/>
            <person name="Hall N."/>
            <person name="Watson M."/>
            <person name="Adriaenssens E.M."/>
            <person name="Foster-Nyarko E."/>
            <person name="Jarju S."/>
            <person name="Secka A."/>
            <person name="Antonio M."/>
            <person name="Oren A."/>
            <person name="Chaudhuri R.R."/>
            <person name="La Ragione R."/>
            <person name="Hildebrand F."/>
            <person name="Pallen M.J."/>
        </authorList>
    </citation>
    <scope>NUCLEOTIDE SEQUENCE</scope>
    <source>
        <strain evidence="7">CHK152-2871</strain>
    </source>
</reference>
<evidence type="ECO:0000256" key="2">
    <source>
        <dbReference type="ARBA" id="ARBA00022490"/>
    </source>
</evidence>
<dbReference type="AlphaFoldDB" id="A0A9D1JXU9"/>
<evidence type="ECO:0000256" key="5">
    <source>
        <dbReference type="ARBA" id="ARBA00093797"/>
    </source>
</evidence>
<keyword evidence="6" id="KW-0175">Coiled coil</keyword>
<keyword evidence="7" id="KW-0966">Cell projection</keyword>
<keyword evidence="4" id="KW-0143">Chaperone</keyword>
<accession>A0A9D1JXU9</accession>
<organism evidence="7 8">
    <name type="scientific">Candidatus Galligastranaerophilus intestinavium</name>
    <dbReference type="NCBI Taxonomy" id="2840836"/>
    <lineage>
        <taxon>Bacteria</taxon>
        <taxon>Candidatus Galligastranaerophilus</taxon>
    </lineage>
</organism>
<dbReference type="Pfam" id="PF05400">
    <property type="entry name" value="FliT"/>
    <property type="match status" value="1"/>
</dbReference>
<evidence type="ECO:0000256" key="1">
    <source>
        <dbReference type="ARBA" id="ARBA00004514"/>
    </source>
</evidence>
<comment type="caution">
    <text evidence="7">The sequence shown here is derived from an EMBL/GenBank/DDBJ whole genome shotgun (WGS) entry which is preliminary data.</text>
</comment>
<reference evidence="7" key="1">
    <citation type="submission" date="2020-10" db="EMBL/GenBank/DDBJ databases">
        <authorList>
            <person name="Gilroy R."/>
        </authorList>
    </citation>
    <scope>NUCLEOTIDE SEQUENCE</scope>
    <source>
        <strain evidence="7">CHK152-2871</strain>
    </source>
</reference>
<comment type="subcellular location">
    <subcellularLocation>
        <location evidence="1">Cytoplasm</location>
        <location evidence="1">Cytosol</location>
    </subcellularLocation>
</comment>
<dbReference type="EMBL" id="DVJQ01000049">
    <property type="protein sequence ID" value="HIS74525.1"/>
    <property type="molecule type" value="Genomic_DNA"/>
</dbReference>
<gene>
    <name evidence="7" type="ORF">IAA86_05860</name>
</gene>
<feature type="coiled-coil region" evidence="6">
    <location>
        <begin position="74"/>
        <end position="101"/>
    </location>
</feature>
<keyword evidence="7" id="KW-0969">Cilium</keyword>
<protein>
    <recommendedName>
        <fullName evidence="5">Flagellar protein FliT</fullName>
    </recommendedName>
</protein>
<keyword evidence="3" id="KW-1005">Bacterial flagellum biogenesis</keyword>
<dbReference type="InterPro" id="IPR008622">
    <property type="entry name" value="FliT"/>
</dbReference>
<proteinExistence type="predicted"/>
<keyword evidence="2" id="KW-0963">Cytoplasm</keyword>
<dbReference type="Proteomes" id="UP000886865">
    <property type="component" value="Unassembled WGS sequence"/>
</dbReference>
<sequence>MTNKNFNHLMLLYEKAYKMCCQIREIIENGKIEDLDDILRNKGEIFKSILRFEKTLKTTQEEETKRLEFRKKIEEFERVNIELLKERQENLKKELQKVSKSKKITKAYMATIPDKQSTIDIVE</sequence>
<evidence type="ECO:0000256" key="3">
    <source>
        <dbReference type="ARBA" id="ARBA00022795"/>
    </source>
</evidence>
<evidence type="ECO:0000313" key="8">
    <source>
        <dbReference type="Proteomes" id="UP000886865"/>
    </source>
</evidence>
<name>A0A9D1JXU9_9BACT</name>
<keyword evidence="7" id="KW-0282">Flagellum</keyword>
<evidence type="ECO:0000313" key="7">
    <source>
        <dbReference type="EMBL" id="HIS74525.1"/>
    </source>
</evidence>